<feature type="compositionally biased region" description="Basic and acidic residues" evidence="1">
    <location>
        <begin position="9"/>
        <end position="19"/>
    </location>
</feature>
<feature type="compositionally biased region" description="Low complexity" evidence="1">
    <location>
        <begin position="107"/>
        <end position="124"/>
    </location>
</feature>
<sequence>MTSFSSATDDAHSDQDSRHPSLSASSQASSAGLRRTSRLSSTAGIFDLEDDGVGAGSSSGRRASNNRVSSLGSSSNHGSVAERGSRDLFDVLEEESHPPTSSPPLPTSTSGSSSKAAGRSSQLSLDNFGKYPPTVLRLLIGNAQDTRRGRCNSELQDVSKKTGLNSTMFMAMGSA</sequence>
<reference evidence="2" key="1">
    <citation type="journal article" date="2014" name="Genome Biol. Evol.">
        <title>Gene Loss Rather Than Gene Gain Is Associated with a Host Jump from Monocots to Dicots in the Smut Fungus Melanopsichium pennsylvanicum.</title>
        <authorList>
            <person name="Sharma R."/>
            <person name="Mishra B."/>
            <person name="Runge F."/>
            <person name="Thines M."/>
        </authorList>
    </citation>
    <scope>NUCLEOTIDE SEQUENCE</scope>
    <source>
        <strain evidence="2">4</strain>
    </source>
</reference>
<feature type="compositionally biased region" description="Basic and acidic residues" evidence="1">
    <location>
        <begin position="83"/>
        <end position="97"/>
    </location>
</feature>
<feature type="region of interest" description="Disordered" evidence="1">
    <location>
        <begin position="1"/>
        <end position="126"/>
    </location>
</feature>
<accession>A0A077R5T0</accession>
<evidence type="ECO:0000313" key="2">
    <source>
        <dbReference type="EMBL" id="CDI52364.1"/>
    </source>
</evidence>
<name>A0A077R5T0_9BASI</name>
<feature type="compositionally biased region" description="Low complexity" evidence="1">
    <location>
        <begin position="56"/>
        <end position="79"/>
    </location>
</feature>
<proteinExistence type="predicted"/>
<evidence type="ECO:0000256" key="1">
    <source>
        <dbReference type="SAM" id="MobiDB-lite"/>
    </source>
</evidence>
<protein>
    <submittedName>
        <fullName evidence="2">Related to serine threonine protein kinase</fullName>
    </submittedName>
</protein>
<dbReference type="AlphaFoldDB" id="A0A077R5T0"/>
<keyword evidence="2" id="KW-0418">Kinase</keyword>
<keyword evidence="2" id="KW-0808">Transferase</keyword>
<organism evidence="2">
    <name type="scientific">Melanopsichium pennsylvanicum 4</name>
    <dbReference type="NCBI Taxonomy" id="1398559"/>
    <lineage>
        <taxon>Eukaryota</taxon>
        <taxon>Fungi</taxon>
        <taxon>Dikarya</taxon>
        <taxon>Basidiomycota</taxon>
        <taxon>Ustilaginomycotina</taxon>
        <taxon>Ustilaginomycetes</taxon>
        <taxon>Ustilaginales</taxon>
        <taxon>Ustilaginaceae</taxon>
        <taxon>Melanopsichium</taxon>
    </lineage>
</organism>
<dbReference type="EMBL" id="HG529537">
    <property type="protein sequence ID" value="CDI52364.1"/>
    <property type="molecule type" value="Genomic_DNA"/>
</dbReference>
<feature type="compositionally biased region" description="Low complexity" evidence="1">
    <location>
        <begin position="21"/>
        <end position="31"/>
    </location>
</feature>
<dbReference type="GO" id="GO:0016301">
    <property type="term" value="F:kinase activity"/>
    <property type="evidence" value="ECO:0007669"/>
    <property type="project" value="UniProtKB-KW"/>
</dbReference>